<dbReference type="SUPFAM" id="SSF49373">
    <property type="entry name" value="Invasin/intimin cell-adhesion fragments"/>
    <property type="match status" value="1"/>
</dbReference>
<dbReference type="EMBL" id="SLWL01000013">
    <property type="protein sequence ID" value="TCO11233.1"/>
    <property type="molecule type" value="Genomic_DNA"/>
</dbReference>
<evidence type="ECO:0000313" key="2">
    <source>
        <dbReference type="Proteomes" id="UP000294881"/>
    </source>
</evidence>
<dbReference type="Gene3D" id="2.60.40.10">
    <property type="entry name" value="Immunoglobulins"/>
    <property type="match status" value="1"/>
</dbReference>
<dbReference type="InterPro" id="IPR008964">
    <property type="entry name" value="Invasin/intimin_cell_adhesion"/>
</dbReference>
<proteinExistence type="predicted"/>
<reference evidence="1 2" key="1">
    <citation type="submission" date="2019-03" db="EMBL/GenBank/DDBJ databases">
        <title>Genomic Encyclopedia of Type Strains, Phase IV (KMG-IV): sequencing the most valuable type-strain genomes for metagenomic binning, comparative biology and taxonomic classification.</title>
        <authorList>
            <person name="Goeker M."/>
        </authorList>
    </citation>
    <scope>NUCLEOTIDE SEQUENCE [LARGE SCALE GENOMIC DNA]</scope>
    <source>
        <strain evidence="1 2">DSM 22958</strain>
    </source>
</reference>
<keyword evidence="2" id="KW-1185">Reference proteome</keyword>
<gene>
    <name evidence="1" type="ORF">EV666_11369</name>
</gene>
<accession>A0A4R2GP91</accession>
<dbReference type="InterPro" id="IPR013783">
    <property type="entry name" value="Ig-like_fold"/>
</dbReference>
<name>A0A4R2GP91_9HYPH</name>
<organism evidence="1 2">
    <name type="scientific">Camelimonas lactis</name>
    <dbReference type="NCBI Taxonomy" id="659006"/>
    <lineage>
        <taxon>Bacteria</taxon>
        <taxon>Pseudomonadati</taxon>
        <taxon>Pseudomonadota</taxon>
        <taxon>Alphaproteobacteria</taxon>
        <taxon>Hyphomicrobiales</taxon>
        <taxon>Chelatococcaceae</taxon>
        <taxon>Camelimonas</taxon>
    </lineage>
</organism>
<protein>
    <submittedName>
        <fullName evidence="1">Uncharacterized protein</fullName>
    </submittedName>
</protein>
<sequence length="115" mass="12068">MSAGDNTDSGDGYTLELQSNGANVPITNGVLLTATLTKSGAPCASKSITFEIDTPSYDPLAQQQPYLNPGNYGTYTTTTDQYGCARTTLFAGGWTGNVTVECNLYNSIAGFTYAV</sequence>
<dbReference type="Proteomes" id="UP000294881">
    <property type="component" value="Unassembled WGS sequence"/>
</dbReference>
<dbReference type="AlphaFoldDB" id="A0A4R2GP91"/>
<dbReference type="RefSeq" id="WP_132009332.1">
    <property type="nucleotide sequence ID" value="NZ_JBHUNN010000002.1"/>
</dbReference>
<evidence type="ECO:0000313" key="1">
    <source>
        <dbReference type="EMBL" id="TCO11233.1"/>
    </source>
</evidence>
<comment type="caution">
    <text evidence="1">The sequence shown here is derived from an EMBL/GenBank/DDBJ whole genome shotgun (WGS) entry which is preliminary data.</text>
</comment>